<dbReference type="InterPro" id="IPR036643">
    <property type="entry name" value="RNApol_insert_sf"/>
</dbReference>
<dbReference type="NCBIfam" id="TIGR02027">
    <property type="entry name" value="rpoA"/>
    <property type="match status" value="1"/>
</dbReference>
<dbReference type="SUPFAM" id="SSF55257">
    <property type="entry name" value="RBP11-like subunits of RNA polymerase"/>
    <property type="match status" value="1"/>
</dbReference>
<name>A0A1B2I3N0_9BACT</name>
<evidence type="ECO:0000256" key="5">
    <source>
        <dbReference type="ARBA" id="ARBA00022679"/>
    </source>
</evidence>
<dbReference type="Proteomes" id="UP000093044">
    <property type="component" value="Chromosome"/>
</dbReference>
<keyword evidence="15" id="KW-1185">Reference proteome</keyword>
<evidence type="ECO:0000256" key="3">
    <source>
        <dbReference type="ARBA" id="ARBA00015972"/>
    </source>
</evidence>
<evidence type="ECO:0000256" key="2">
    <source>
        <dbReference type="ARBA" id="ARBA00012418"/>
    </source>
</evidence>
<dbReference type="RefSeq" id="WP_066743777.1">
    <property type="nucleotide sequence ID" value="NZ_CALCLR010000091.1"/>
</dbReference>
<evidence type="ECO:0000256" key="13">
    <source>
        <dbReference type="SAM" id="MobiDB-lite"/>
    </source>
</evidence>
<evidence type="ECO:0000256" key="1">
    <source>
        <dbReference type="ARBA" id="ARBA00007123"/>
    </source>
</evidence>
<gene>
    <name evidence="12" type="primary">rpoA</name>
    <name evidence="14" type="ORF">BED41_05220</name>
</gene>
<evidence type="ECO:0000256" key="12">
    <source>
        <dbReference type="HAMAP-Rule" id="MF_00059"/>
    </source>
</evidence>
<comment type="catalytic activity">
    <reaction evidence="10 12">
        <text>RNA(n) + a ribonucleoside 5'-triphosphate = RNA(n+1) + diphosphate</text>
        <dbReference type="Rhea" id="RHEA:21248"/>
        <dbReference type="Rhea" id="RHEA-COMP:14527"/>
        <dbReference type="Rhea" id="RHEA-COMP:17342"/>
        <dbReference type="ChEBI" id="CHEBI:33019"/>
        <dbReference type="ChEBI" id="CHEBI:61557"/>
        <dbReference type="ChEBI" id="CHEBI:140395"/>
        <dbReference type="EC" id="2.7.7.6"/>
    </reaction>
</comment>
<dbReference type="STRING" id="1197717.BED41_05220"/>
<dbReference type="GO" id="GO:0046983">
    <property type="term" value="F:protein dimerization activity"/>
    <property type="evidence" value="ECO:0007669"/>
    <property type="project" value="InterPro"/>
</dbReference>
<dbReference type="InterPro" id="IPR011260">
    <property type="entry name" value="RNAP_asu_C"/>
</dbReference>
<dbReference type="Gene3D" id="2.170.120.12">
    <property type="entry name" value="DNA-directed RNA polymerase, insert domain"/>
    <property type="match status" value="1"/>
</dbReference>
<dbReference type="GO" id="GO:0005737">
    <property type="term" value="C:cytoplasm"/>
    <property type="evidence" value="ECO:0007669"/>
    <property type="project" value="UniProtKB-ARBA"/>
</dbReference>
<keyword evidence="4 12" id="KW-0240">DNA-directed RNA polymerase</keyword>
<protein>
    <recommendedName>
        <fullName evidence="3 12">DNA-directed RNA polymerase subunit alpha</fullName>
        <shortName evidence="12">RNAP subunit alpha</shortName>
        <ecNumber evidence="2 12">2.7.7.6</ecNumber>
    </recommendedName>
    <alternativeName>
        <fullName evidence="9 12">RNA polymerase subunit alpha</fullName>
    </alternativeName>
    <alternativeName>
        <fullName evidence="8 12">Transcriptase subunit alpha</fullName>
    </alternativeName>
</protein>
<comment type="similarity">
    <text evidence="1 12">Belongs to the RNA polymerase alpha chain family.</text>
</comment>
<dbReference type="Pfam" id="PF01193">
    <property type="entry name" value="RNA_pol_L"/>
    <property type="match status" value="1"/>
</dbReference>
<keyword evidence="7 12" id="KW-0804">Transcription</keyword>
<feature type="region of interest" description="Alpha C-terminal domain (alpha-CTD)" evidence="12">
    <location>
        <begin position="268"/>
        <end position="357"/>
    </location>
</feature>
<evidence type="ECO:0000256" key="9">
    <source>
        <dbReference type="ARBA" id="ARBA00033070"/>
    </source>
</evidence>
<comment type="domain">
    <text evidence="12">The N-terminal domain is essential for RNAP assembly and basal transcription, whereas the C-terminal domain is involved in interaction with transcriptional regulators and with upstream promoter elements.</text>
</comment>
<dbReference type="GeneID" id="83057255"/>
<reference evidence="14" key="1">
    <citation type="submission" date="2016-08" db="EMBL/GenBank/DDBJ databases">
        <title>Complete genome of Cloacibacillus porcorum.</title>
        <authorList>
            <person name="Looft T."/>
            <person name="Bayles D.O."/>
            <person name="Alt D.P."/>
        </authorList>
    </citation>
    <scope>NUCLEOTIDE SEQUENCE [LARGE SCALE GENOMIC DNA]</scope>
    <source>
        <strain evidence="14">CL-84</strain>
    </source>
</reference>
<accession>A0A1B2I3N0</accession>
<dbReference type="InterPro" id="IPR011262">
    <property type="entry name" value="DNA-dir_RNA_pol_insert"/>
</dbReference>
<dbReference type="Gene3D" id="1.10.150.20">
    <property type="entry name" value="5' to 3' exonuclease, C-terminal subdomain"/>
    <property type="match status" value="1"/>
</dbReference>
<comment type="function">
    <text evidence="12">DNA-dependent RNA polymerase catalyzes the transcription of DNA into RNA using the four ribonucleoside triphosphates as substrates.</text>
</comment>
<dbReference type="AlphaFoldDB" id="A0A1B2I3N0"/>
<keyword evidence="5 12" id="KW-0808">Transferase</keyword>
<dbReference type="FunFam" id="2.170.120.12:FF:000001">
    <property type="entry name" value="DNA-directed RNA polymerase subunit alpha"/>
    <property type="match status" value="1"/>
</dbReference>
<dbReference type="Gene3D" id="3.30.1360.10">
    <property type="entry name" value="RNA polymerase, RBP11-like subunit"/>
    <property type="match status" value="1"/>
</dbReference>
<dbReference type="EC" id="2.7.7.6" evidence="2 12"/>
<dbReference type="OrthoDB" id="9805706at2"/>
<evidence type="ECO:0000256" key="7">
    <source>
        <dbReference type="ARBA" id="ARBA00023163"/>
    </source>
</evidence>
<evidence type="ECO:0000256" key="4">
    <source>
        <dbReference type="ARBA" id="ARBA00022478"/>
    </source>
</evidence>
<dbReference type="CDD" id="cd06928">
    <property type="entry name" value="RNAP_alpha_NTD"/>
    <property type="match status" value="1"/>
</dbReference>
<evidence type="ECO:0000313" key="15">
    <source>
        <dbReference type="Proteomes" id="UP000093044"/>
    </source>
</evidence>
<dbReference type="GO" id="GO:0003899">
    <property type="term" value="F:DNA-directed RNA polymerase activity"/>
    <property type="evidence" value="ECO:0007669"/>
    <property type="project" value="UniProtKB-UniRule"/>
</dbReference>
<keyword evidence="6 12" id="KW-0548">Nucleotidyltransferase</keyword>
<dbReference type="SUPFAM" id="SSF56553">
    <property type="entry name" value="Insert subdomain of RNA polymerase alpha subunit"/>
    <property type="match status" value="1"/>
</dbReference>
<feature type="compositionally biased region" description="Acidic residues" evidence="13">
    <location>
        <begin position="340"/>
        <end position="351"/>
    </location>
</feature>
<evidence type="ECO:0000256" key="8">
    <source>
        <dbReference type="ARBA" id="ARBA00032524"/>
    </source>
</evidence>
<dbReference type="InterPro" id="IPR011263">
    <property type="entry name" value="DNA-dir_RNA_pol_RpoA/D/Rpb3"/>
</dbReference>
<comment type="subunit">
    <text evidence="11 12">Homodimer. The RNAP catalytic core consists of 2 alpha, 1 beta, 1 beta' and 1 omega subunit. When a sigma factor is associated with the core the holoenzyme is formed, which can initiate transcription.</text>
</comment>
<dbReference type="SUPFAM" id="SSF47789">
    <property type="entry name" value="C-terminal domain of RNA polymerase alpha subunit"/>
    <property type="match status" value="1"/>
</dbReference>
<dbReference type="GO" id="GO:0003677">
    <property type="term" value="F:DNA binding"/>
    <property type="evidence" value="ECO:0007669"/>
    <property type="project" value="UniProtKB-UniRule"/>
</dbReference>
<dbReference type="NCBIfam" id="NF003513">
    <property type="entry name" value="PRK05182.1-2"/>
    <property type="match status" value="1"/>
</dbReference>
<dbReference type="Pfam" id="PF03118">
    <property type="entry name" value="RNA_pol_A_CTD"/>
    <property type="match status" value="1"/>
</dbReference>
<dbReference type="KEGG" id="cpor:BED41_05220"/>
<dbReference type="InterPro" id="IPR011773">
    <property type="entry name" value="DNA-dir_RpoA"/>
</dbReference>
<dbReference type="GO" id="GO:0006351">
    <property type="term" value="P:DNA-templated transcription"/>
    <property type="evidence" value="ECO:0007669"/>
    <property type="project" value="UniProtKB-UniRule"/>
</dbReference>
<evidence type="ECO:0000256" key="10">
    <source>
        <dbReference type="ARBA" id="ARBA00048552"/>
    </source>
</evidence>
<sequence>MEHDRHEIIVQESTPSYGKITVEPLERGYGVTLGNSLRRVLLSSISGAAVVAVRVEGVLHEFSTIPGVKEDVIELLVNLKHIPVRCHSTSVRTLHLEAKGPKAVTVSDIDPDSEVEFPDPEAYICTLEEGHSLSMDIYVATGTGYAPIDRPRASYLPVDALQTDALFSPVQRVKYDIQDKRMGQRTDYDSLTLEIWTNGVVTPESAVIQASRILKGYYSSIVDSLAGPGTSALDEIIKNDEASRAAAMGGNKGFDAHSGLSGFQMGENSIYSRPVRDLELSVRSENCLLRGGVHMIGELVSRTRDDLLKIRNLGKISLKEIEEKLAKFDLHLSGDISTPLDDDDEDLDDNEQNLKEE</sequence>
<dbReference type="GO" id="GO:0000428">
    <property type="term" value="C:DNA-directed RNA polymerase complex"/>
    <property type="evidence" value="ECO:0007669"/>
    <property type="project" value="UniProtKB-KW"/>
</dbReference>
<proteinExistence type="inferred from homology"/>
<evidence type="ECO:0000256" key="6">
    <source>
        <dbReference type="ARBA" id="ARBA00022695"/>
    </source>
</evidence>
<feature type="region of interest" description="Disordered" evidence="13">
    <location>
        <begin position="337"/>
        <end position="357"/>
    </location>
</feature>
<dbReference type="SMART" id="SM00662">
    <property type="entry name" value="RPOLD"/>
    <property type="match status" value="1"/>
</dbReference>
<dbReference type="Pfam" id="PF01000">
    <property type="entry name" value="RNA_pol_A_bac"/>
    <property type="match status" value="1"/>
</dbReference>
<dbReference type="InterPro" id="IPR036603">
    <property type="entry name" value="RBP11-like"/>
</dbReference>
<dbReference type="EMBL" id="CP016757">
    <property type="protein sequence ID" value="ANZ44543.1"/>
    <property type="molecule type" value="Genomic_DNA"/>
</dbReference>
<evidence type="ECO:0000313" key="14">
    <source>
        <dbReference type="EMBL" id="ANZ44543.1"/>
    </source>
</evidence>
<feature type="region of interest" description="Alpha N-terminal domain (alpha-NTD)" evidence="12">
    <location>
        <begin position="1"/>
        <end position="234"/>
    </location>
</feature>
<evidence type="ECO:0000256" key="11">
    <source>
        <dbReference type="ARBA" id="ARBA00066029"/>
    </source>
</evidence>
<organism evidence="14 15">
    <name type="scientific">Cloacibacillus porcorum</name>
    <dbReference type="NCBI Taxonomy" id="1197717"/>
    <lineage>
        <taxon>Bacteria</taxon>
        <taxon>Thermotogati</taxon>
        <taxon>Synergistota</taxon>
        <taxon>Synergistia</taxon>
        <taxon>Synergistales</taxon>
        <taxon>Synergistaceae</taxon>
        <taxon>Cloacibacillus</taxon>
    </lineage>
</organism>
<dbReference type="HAMAP" id="MF_00059">
    <property type="entry name" value="RNApol_bact_RpoA"/>
    <property type="match status" value="1"/>
</dbReference>
<dbReference type="NCBIfam" id="NF003519">
    <property type="entry name" value="PRK05182.2-5"/>
    <property type="match status" value="1"/>
</dbReference>